<keyword evidence="9" id="KW-1185">Reference proteome</keyword>
<comment type="caution">
    <text evidence="8">The sequence shown here is derived from an EMBL/GenBank/DDBJ whole genome shotgun (WGS) entry which is preliminary data.</text>
</comment>
<keyword evidence="1" id="KW-0645">Protease</keyword>
<dbReference type="InterPro" id="IPR020891">
    <property type="entry name" value="UPF0758_CS"/>
</dbReference>
<evidence type="ECO:0000259" key="7">
    <source>
        <dbReference type="PROSITE" id="PS50249"/>
    </source>
</evidence>
<dbReference type="PROSITE" id="PS01302">
    <property type="entry name" value="UPF0758"/>
    <property type="match status" value="1"/>
</dbReference>
<proteinExistence type="predicted"/>
<evidence type="ECO:0000313" key="9">
    <source>
        <dbReference type="Proteomes" id="UP000006073"/>
    </source>
</evidence>
<evidence type="ECO:0000256" key="5">
    <source>
        <dbReference type="ARBA" id="ARBA00023049"/>
    </source>
</evidence>
<dbReference type="InterPro" id="IPR025657">
    <property type="entry name" value="RadC_JAB"/>
</dbReference>
<dbReference type="Gene3D" id="3.40.140.10">
    <property type="entry name" value="Cytidine Deaminase, domain 2"/>
    <property type="match status" value="1"/>
</dbReference>
<reference evidence="8 9" key="1">
    <citation type="journal article" date="2013" name="Genome Announc.">
        <title>Draft Genome Sequence of Indibacter alkaliphilus Strain LW1T, Isolated from Lonar Lake, a Haloalkaline Lake in the Buldana District of Maharashtra, India.</title>
        <authorList>
            <person name="Singh A."/>
            <person name="Kumar Jangir P."/>
            <person name="Sharma R."/>
            <person name="Singh A."/>
            <person name="Kumar Pinnaka A."/>
            <person name="Shivaji S."/>
        </authorList>
    </citation>
    <scope>NUCLEOTIDE SEQUENCE [LARGE SCALE GENOMIC DNA]</scope>
    <source>
        <strain evidence="9">CCUG 57479 / KCTC 22604 / LW1</strain>
    </source>
</reference>
<dbReference type="InterPro" id="IPR037518">
    <property type="entry name" value="MPN"/>
</dbReference>
<gene>
    <name evidence="8" type="ORF">A33Q_4550</name>
</gene>
<evidence type="ECO:0000256" key="2">
    <source>
        <dbReference type="ARBA" id="ARBA00022723"/>
    </source>
</evidence>
<name>S2CWD9_INDAL</name>
<dbReference type="Pfam" id="PF04002">
    <property type="entry name" value="RadC"/>
    <property type="match status" value="1"/>
</dbReference>
<evidence type="ECO:0000256" key="1">
    <source>
        <dbReference type="ARBA" id="ARBA00022670"/>
    </source>
</evidence>
<dbReference type="eggNOG" id="COG2003">
    <property type="taxonomic scope" value="Bacteria"/>
</dbReference>
<dbReference type="GO" id="GO:0008237">
    <property type="term" value="F:metallopeptidase activity"/>
    <property type="evidence" value="ECO:0007669"/>
    <property type="project" value="UniProtKB-KW"/>
</dbReference>
<evidence type="ECO:0000256" key="6">
    <source>
        <dbReference type="SAM" id="MobiDB-lite"/>
    </source>
</evidence>
<dbReference type="Proteomes" id="UP000006073">
    <property type="component" value="Unassembled WGS sequence"/>
</dbReference>
<feature type="region of interest" description="Disordered" evidence="6">
    <location>
        <begin position="1"/>
        <end position="23"/>
    </location>
</feature>
<dbReference type="EMBL" id="ALWO02000054">
    <property type="protein sequence ID" value="EOZ91482.1"/>
    <property type="molecule type" value="Genomic_DNA"/>
</dbReference>
<protein>
    <submittedName>
        <fullName evidence="8">DNA repair protein RadC</fullName>
    </submittedName>
</protein>
<dbReference type="PROSITE" id="PS50249">
    <property type="entry name" value="MPN"/>
    <property type="match status" value="1"/>
</dbReference>
<dbReference type="AlphaFoldDB" id="S2CWD9"/>
<keyword evidence="2" id="KW-0479">Metal-binding</keyword>
<organism evidence="8 9">
    <name type="scientific">Indibacter alkaliphilus (strain CCUG 57479 / KCTC 22604 / LW1)</name>
    <dbReference type="NCBI Taxonomy" id="1189612"/>
    <lineage>
        <taxon>Bacteria</taxon>
        <taxon>Pseudomonadati</taxon>
        <taxon>Bacteroidota</taxon>
        <taxon>Cytophagia</taxon>
        <taxon>Cytophagales</taxon>
        <taxon>Cyclobacteriaceae</taxon>
    </lineage>
</organism>
<evidence type="ECO:0000256" key="3">
    <source>
        <dbReference type="ARBA" id="ARBA00022801"/>
    </source>
</evidence>
<dbReference type="GO" id="GO:0006508">
    <property type="term" value="P:proteolysis"/>
    <property type="evidence" value="ECO:0007669"/>
    <property type="project" value="UniProtKB-KW"/>
</dbReference>
<evidence type="ECO:0000256" key="4">
    <source>
        <dbReference type="ARBA" id="ARBA00022833"/>
    </source>
</evidence>
<dbReference type="PANTHER" id="PTHR30471:SF3">
    <property type="entry name" value="UPF0758 PROTEIN YEES-RELATED"/>
    <property type="match status" value="1"/>
</dbReference>
<sequence>MILVHNHPSGNIRPSEQDRRLTKKRSEAGKHLDIIVLDHIIFTEVLNQLCRRRYDVKERGGYLLFLD</sequence>
<keyword evidence="5" id="KW-0482">Metalloprotease</keyword>
<dbReference type="InterPro" id="IPR001405">
    <property type="entry name" value="UPF0758"/>
</dbReference>
<keyword evidence="3" id="KW-0378">Hydrolase</keyword>
<dbReference type="GO" id="GO:0046872">
    <property type="term" value="F:metal ion binding"/>
    <property type="evidence" value="ECO:0007669"/>
    <property type="project" value="UniProtKB-KW"/>
</dbReference>
<feature type="domain" description="MPN" evidence="7">
    <location>
        <begin position="1"/>
        <end position="60"/>
    </location>
</feature>
<accession>S2CWD9</accession>
<dbReference type="STRING" id="1189612.A33Q_4550"/>
<evidence type="ECO:0000313" key="8">
    <source>
        <dbReference type="EMBL" id="EOZ91482.1"/>
    </source>
</evidence>
<keyword evidence="4" id="KW-0862">Zinc</keyword>
<dbReference type="PANTHER" id="PTHR30471">
    <property type="entry name" value="DNA REPAIR PROTEIN RADC"/>
    <property type="match status" value="1"/>
</dbReference>